<dbReference type="InterPro" id="IPR011856">
    <property type="entry name" value="tRNA_endonuc-like_dom_sf"/>
</dbReference>
<evidence type="ECO:0000313" key="3">
    <source>
        <dbReference type="Proteomes" id="UP000625316"/>
    </source>
</evidence>
<dbReference type="Gene3D" id="3.40.1350.10">
    <property type="match status" value="1"/>
</dbReference>
<accession>A0A928Z227</accession>
<keyword evidence="2" id="KW-0255">Endonuclease</keyword>
<dbReference type="GO" id="GO:0009307">
    <property type="term" value="P:DNA restriction-modification system"/>
    <property type="evidence" value="ECO:0007669"/>
    <property type="project" value="InterPro"/>
</dbReference>
<dbReference type="InterPro" id="IPR011335">
    <property type="entry name" value="Restrct_endonuc-II-like"/>
</dbReference>
<dbReference type="InterPro" id="IPR007560">
    <property type="entry name" value="Restrct_endonuc_IV_Mrr"/>
</dbReference>
<protein>
    <submittedName>
        <fullName evidence="2">Restriction endonuclease</fullName>
    </submittedName>
</protein>
<name>A0A928Z227_9CYAN</name>
<organism evidence="2 3">
    <name type="scientific">Romeriopsis navalis LEGE 11480</name>
    <dbReference type="NCBI Taxonomy" id="2777977"/>
    <lineage>
        <taxon>Bacteria</taxon>
        <taxon>Bacillati</taxon>
        <taxon>Cyanobacteriota</taxon>
        <taxon>Cyanophyceae</taxon>
        <taxon>Leptolyngbyales</taxon>
        <taxon>Leptolyngbyaceae</taxon>
        <taxon>Romeriopsis</taxon>
        <taxon>Romeriopsis navalis</taxon>
    </lineage>
</organism>
<proteinExistence type="predicted"/>
<reference evidence="2" key="1">
    <citation type="submission" date="2020-10" db="EMBL/GenBank/DDBJ databases">
        <authorList>
            <person name="Castelo-Branco R."/>
            <person name="Eusebio N."/>
            <person name="Adriana R."/>
            <person name="Vieira A."/>
            <person name="Brugerolle De Fraissinette N."/>
            <person name="Rezende De Castro R."/>
            <person name="Schneider M.P."/>
            <person name="Vasconcelos V."/>
            <person name="Leao P.N."/>
        </authorList>
    </citation>
    <scope>NUCLEOTIDE SEQUENCE</scope>
    <source>
        <strain evidence="2">LEGE 11480</strain>
    </source>
</reference>
<keyword evidence="3" id="KW-1185">Reference proteome</keyword>
<dbReference type="GO" id="GO:0003677">
    <property type="term" value="F:DNA binding"/>
    <property type="evidence" value="ECO:0007669"/>
    <property type="project" value="InterPro"/>
</dbReference>
<keyword evidence="2" id="KW-0540">Nuclease</keyword>
<dbReference type="Pfam" id="PF04471">
    <property type="entry name" value="Mrr_cat"/>
    <property type="match status" value="1"/>
</dbReference>
<dbReference type="AlphaFoldDB" id="A0A928Z227"/>
<evidence type="ECO:0000259" key="1">
    <source>
        <dbReference type="Pfam" id="PF04471"/>
    </source>
</evidence>
<comment type="caution">
    <text evidence="2">The sequence shown here is derived from an EMBL/GenBank/DDBJ whole genome shotgun (WGS) entry which is preliminary data.</text>
</comment>
<gene>
    <name evidence="2" type="ORF">IQ266_04925</name>
</gene>
<dbReference type="SUPFAM" id="SSF52980">
    <property type="entry name" value="Restriction endonuclease-like"/>
    <property type="match status" value="1"/>
</dbReference>
<keyword evidence="2" id="KW-0378">Hydrolase</keyword>
<sequence length="332" mass="39200">MRFSDDDIEFDALSAIRFEELCYDLLSQQKFHRLRWNQGGADNGRDIEALLRIGNSLVGSYEEKWFFECKRWSRGLPVDEISSKFDWAEVEKAQHLVLLTNSYLTRQARDWVEKKLSKCSFRFHEIDGKKLKQILLLREHQNLIEKYFLSQAEKIFLQEFQRWRDYGFFPSSDNFQFFFENLNLEKLTVDEIAFLWIVFAYGVENNGQLKVARAREELYIILKTLTLRQFSVTTQDSPLVDREWQIRLQSHTESFLDASMAVVPTSMKVLFSLNRGDFSQEPEIFYFCRRFSEHSGIEVLLSRDPIIKTSVQLLNVNPLLRADNLLKDLGEA</sequence>
<dbReference type="Proteomes" id="UP000625316">
    <property type="component" value="Unassembled WGS sequence"/>
</dbReference>
<dbReference type="GO" id="GO:0004519">
    <property type="term" value="F:endonuclease activity"/>
    <property type="evidence" value="ECO:0007669"/>
    <property type="project" value="UniProtKB-KW"/>
</dbReference>
<evidence type="ECO:0000313" key="2">
    <source>
        <dbReference type="EMBL" id="MBE9029104.1"/>
    </source>
</evidence>
<feature type="domain" description="Restriction endonuclease type IV Mrr" evidence="1">
    <location>
        <begin position="11"/>
        <end position="114"/>
    </location>
</feature>
<dbReference type="EMBL" id="JADEXQ010000011">
    <property type="protein sequence ID" value="MBE9029104.1"/>
    <property type="molecule type" value="Genomic_DNA"/>
</dbReference>
<dbReference type="RefSeq" id="WP_264323923.1">
    <property type="nucleotide sequence ID" value="NZ_JADEXQ010000011.1"/>
</dbReference>